<gene>
    <name evidence="3" type="ORF">DJ017_05555</name>
</gene>
<sequence length="147" mass="16121">MRPQSFSARRSVTQTLVTAETVMEEGGPDRLDQALGLAIRLRRHARGLSQSALGEAIGVSFQQIQKYERGTNRVSFSTMVRICEALDCHVADLVAEVEQLDTGDKHEGQDLLTQPEAAPLLEALAQIRSPGVRRAVLELARSLARES</sequence>
<dbReference type="SMART" id="SM00530">
    <property type="entry name" value="HTH_XRE"/>
    <property type="match status" value="1"/>
</dbReference>
<feature type="domain" description="HTH cro/C1-type" evidence="2">
    <location>
        <begin position="39"/>
        <end position="93"/>
    </location>
</feature>
<dbReference type="Gene3D" id="1.10.260.40">
    <property type="entry name" value="lambda repressor-like DNA-binding domains"/>
    <property type="match status" value="1"/>
</dbReference>
<dbReference type="PANTHER" id="PTHR46558:SF4">
    <property type="entry name" value="DNA-BIDING PHAGE PROTEIN"/>
    <property type="match status" value="1"/>
</dbReference>
<comment type="caution">
    <text evidence="3">The sequence shown here is derived from an EMBL/GenBank/DDBJ whole genome shotgun (WGS) entry which is preliminary data.</text>
</comment>
<organism evidence="3 4">
    <name type="scientific">Phenylobacterium soli</name>
    <dbReference type="NCBI Taxonomy" id="2170551"/>
    <lineage>
        <taxon>Bacteria</taxon>
        <taxon>Pseudomonadati</taxon>
        <taxon>Pseudomonadota</taxon>
        <taxon>Alphaproteobacteria</taxon>
        <taxon>Caulobacterales</taxon>
        <taxon>Caulobacteraceae</taxon>
        <taxon>Phenylobacterium</taxon>
    </lineage>
</organism>
<keyword evidence="1" id="KW-0238">DNA-binding</keyword>
<dbReference type="InterPro" id="IPR001387">
    <property type="entry name" value="Cro/C1-type_HTH"/>
</dbReference>
<name>A0A328AHN3_9CAUL</name>
<dbReference type="InterPro" id="IPR010982">
    <property type="entry name" value="Lambda_DNA-bd_dom_sf"/>
</dbReference>
<accession>A0A328AHN3</accession>
<evidence type="ECO:0000256" key="1">
    <source>
        <dbReference type="ARBA" id="ARBA00023125"/>
    </source>
</evidence>
<dbReference type="CDD" id="cd00093">
    <property type="entry name" value="HTH_XRE"/>
    <property type="match status" value="1"/>
</dbReference>
<dbReference type="Pfam" id="PF01381">
    <property type="entry name" value="HTH_3"/>
    <property type="match status" value="1"/>
</dbReference>
<dbReference type="AlphaFoldDB" id="A0A328AHN3"/>
<evidence type="ECO:0000313" key="3">
    <source>
        <dbReference type="EMBL" id="RAK54027.1"/>
    </source>
</evidence>
<dbReference type="OrthoDB" id="9797172at2"/>
<keyword evidence="4" id="KW-1185">Reference proteome</keyword>
<protein>
    <submittedName>
        <fullName evidence="3">Transcriptional regulator</fullName>
    </submittedName>
</protein>
<dbReference type="PANTHER" id="PTHR46558">
    <property type="entry name" value="TRACRIPTIONAL REGULATORY PROTEIN-RELATED-RELATED"/>
    <property type="match status" value="1"/>
</dbReference>
<dbReference type="SUPFAM" id="SSF47413">
    <property type="entry name" value="lambda repressor-like DNA-binding domains"/>
    <property type="match status" value="1"/>
</dbReference>
<dbReference type="Proteomes" id="UP000249254">
    <property type="component" value="Unassembled WGS sequence"/>
</dbReference>
<reference evidence="4" key="1">
    <citation type="submission" date="2018-05" db="EMBL/GenBank/DDBJ databases">
        <authorList>
            <person name="Li X."/>
        </authorList>
    </citation>
    <scope>NUCLEOTIDE SEQUENCE [LARGE SCALE GENOMIC DNA]</scope>
    <source>
        <strain evidence="4">LX32</strain>
    </source>
</reference>
<dbReference type="PROSITE" id="PS50943">
    <property type="entry name" value="HTH_CROC1"/>
    <property type="match status" value="1"/>
</dbReference>
<dbReference type="GO" id="GO:0003677">
    <property type="term" value="F:DNA binding"/>
    <property type="evidence" value="ECO:0007669"/>
    <property type="project" value="UniProtKB-KW"/>
</dbReference>
<proteinExistence type="predicted"/>
<evidence type="ECO:0000259" key="2">
    <source>
        <dbReference type="PROSITE" id="PS50943"/>
    </source>
</evidence>
<dbReference type="EMBL" id="QFYQ01000001">
    <property type="protein sequence ID" value="RAK54027.1"/>
    <property type="molecule type" value="Genomic_DNA"/>
</dbReference>
<evidence type="ECO:0000313" key="4">
    <source>
        <dbReference type="Proteomes" id="UP000249254"/>
    </source>
</evidence>